<dbReference type="KEGG" id="trg:TRUGW13939_01792"/>
<dbReference type="EMBL" id="CP055898">
    <property type="protein sequence ID" value="QKX54704.1"/>
    <property type="molecule type" value="Genomic_DNA"/>
</dbReference>
<protein>
    <submittedName>
        <fullName evidence="1">Uncharacterized protein</fullName>
    </submittedName>
</protein>
<gene>
    <name evidence="1" type="ORF">TRUGW13939_01792</name>
</gene>
<dbReference type="AlphaFoldDB" id="A0A7H8QLA2"/>
<accession>A0A7H8QLA2</accession>
<dbReference type="GeneID" id="55989302"/>
<evidence type="ECO:0000313" key="2">
    <source>
        <dbReference type="Proteomes" id="UP000509510"/>
    </source>
</evidence>
<organism evidence="1 2">
    <name type="scientific">Talaromyces rugulosus</name>
    <name type="common">Penicillium rugulosum</name>
    <dbReference type="NCBI Taxonomy" id="121627"/>
    <lineage>
        <taxon>Eukaryota</taxon>
        <taxon>Fungi</taxon>
        <taxon>Dikarya</taxon>
        <taxon>Ascomycota</taxon>
        <taxon>Pezizomycotina</taxon>
        <taxon>Eurotiomycetes</taxon>
        <taxon>Eurotiomycetidae</taxon>
        <taxon>Eurotiales</taxon>
        <taxon>Trichocomaceae</taxon>
        <taxon>Talaromyces</taxon>
        <taxon>Talaromyces sect. Islandici</taxon>
    </lineage>
</organism>
<keyword evidence="2" id="KW-1185">Reference proteome</keyword>
<name>A0A7H8QLA2_TALRU</name>
<dbReference type="RefSeq" id="XP_035340883.1">
    <property type="nucleotide sequence ID" value="XM_035484990.1"/>
</dbReference>
<proteinExistence type="predicted"/>
<dbReference type="Proteomes" id="UP000509510">
    <property type="component" value="Chromosome I"/>
</dbReference>
<evidence type="ECO:0000313" key="1">
    <source>
        <dbReference type="EMBL" id="QKX54704.1"/>
    </source>
</evidence>
<sequence>MTNSLSPEFWQNLVFDILNFIMQAIFLWQAYRMERTLITYWEMHHADGFNDGMVRSHPKAALPHPPAM</sequence>
<reference evidence="2" key="1">
    <citation type="submission" date="2020-06" db="EMBL/GenBank/DDBJ databases">
        <title>A chromosome-scale genome assembly of Talaromyces rugulosus W13939.</title>
        <authorList>
            <person name="Wang B."/>
            <person name="Guo L."/>
            <person name="Ye K."/>
            <person name="Wang L."/>
        </authorList>
    </citation>
    <scope>NUCLEOTIDE SEQUENCE [LARGE SCALE GENOMIC DNA]</scope>
    <source>
        <strain evidence="2">W13939</strain>
    </source>
</reference>